<dbReference type="EnsemblMetazoa" id="ACON012868-RA">
    <property type="protein sequence ID" value="ACON012868-PA"/>
    <property type="gene ID" value="ACON012868"/>
</dbReference>
<evidence type="ECO:0000256" key="2">
    <source>
        <dbReference type="ARBA" id="ARBA00022448"/>
    </source>
</evidence>
<dbReference type="InterPro" id="IPR014908">
    <property type="entry name" value="Nucleoporin_Nup133/Nup155_N"/>
</dbReference>
<evidence type="ECO:0000313" key="7">
    <source>
        <dbReference type="Proteomes" id="UP001105220"/>
    </source>
</evidence>
<evidence type="ECO:0000256" key="1">
    <source>
        <dbReference type="ARBA" id="ARBA00004123"/>
    </source>
</evidence>
<dbReference type="InterPro" id="IPR015943">
    <property type="entry name" value="WD40/YVTN_repeat-like_dom_sf"/>
</dbReference>
<dbReference type="SUPFAM" id="SSF117289">
    <property type="entry name" value="Nucleoporin domain"/>
    <property type="match status" value="1"/>
</dbReference>
<sequence length="145" mass="15827">MDRTFSFGGGPIKNSTMSRSRQSLGGSLFSGGARSTNTSTFARQGSGRYSLSSRSNVSTLRVVAKSEYNILESYGFSLPVQVTEVLTFNERSINVSVNYGQNGWAWLVQGRRLFVWQYRDNAGQKSAGSGFGGEPFATPRRPYAG</sequence>
<evidence type="ECO:0000256" key="3">
    <source>
        <dbReference type="ARBA" id="ARBA00023242"/>
    </source>
</evidence>
<keyword evidence="3" id="KW-0539">Nucleus</keyword>
<organism evidence="6 7">
    <name type="scientific">Anopheles coluzzii</name>
    <name type="common">African malaria mosquito</name>
    <dbReference type="NCBI Taxonomy" id="1518534"/>
    <lineage>
        <taxon>Eukaryota</taxon>
        <taxon>Metazoa</taxon>
        <taxon>Ecdysozoa</taxon>
        <taxon>Arthropoda</taxon>
        <taxon>Hexapoda</taxon>
        <taxon>Insecta</taxon>
        <taxon>Pterygota</taxon>
        <taxon>Neoptera</taxon>
        <taxon>Endopterygota</taxon>
        <taxon>Diptera</taxon>
        <taxon>Nematocera</taxon>
        <taxon>Culicoidea</taxon>
        <taxon>Culicidae</taxon>
        <taxon>Anophelinae</taxon>
        <taxon>Anopheles</taxon>
    </lineage>
</organism>
<evidence type="ECO:0000256" key="4">
    <source>
        <dbReference type="SAM" id="MobiDB-lite"/>
    </source>
</evidence>
<name>A0A6E8W7C6_ANOCL</name>
<dbReference type="GO" id="GO:0005635">
    <property type="term" value="C:nuclear envelope"/>
    <property type="evidence" value="ECO:0007669"/>
    <property type="project" value="UniProtKB-ARBA"/>
</dbReference>
<feature type="region of interest" description="Disordered" evidence="4">
    <location>
        <begin position="124"/>
        <end position="145"/>
    </location>
</feature>
<evidence type="ECO:0000313" key="6">
    <source>
        <dbReference type="EnsemblMetazoa" id="ACON012868-PA"/>
    </source>
</evidence>
<evidence type="ECO:0000259" key="5">
    <source>
        <dbReference type="Pfam" id="PF08801"/>
    </source>
</evidence>
<dbReference type="VEuPathDB" id="VectorBase:ACON012868"/>
<protein>
    <submittedName>
        <fullName evidence="6">Nucleoporin_N domain-containing protein</fullName>
    </submittedName>
</protein>
<dbReference type="Gene3D" id="2.130.10.10">
    <property type="entry name" value="YVTN repeat-like/Quinoprotein amine dehydrogenase"/>
    <property type="match status" value="1"/>
</dbReference>
<dbReference type="AlphaFoldDB" id="A0A6E8W7C6"/>
<accession>A0A6E8W7C6</accession>
<feature type="region of interest" description="Disordered" evidence="4">
    <location>
        <begin position="1"/>
        <end position="23"/>
    </location>
</feature>
<comment type="subcellular location">
    <subcellularLocation>
        <location evidence="1">Nucleus</location>
    </subcellularLocation>
</comment>
<dbReference type="Proteomes" id="UP001105220">
    <property type="component" value="Unplaced"/>
</dbReference>
<reference key="1">
    <citation type="journal article" date="2019" name="Genes (Basel)">
        <title>A High-Quality De novo Genome Assembly from a Single Mosquito Using PacBio Sequencing.</title>
        <authorList>
            <person name="Kingan S.B."/>
            <person name="Heaton H."/>
            <person name="Cudini J."/>
            <person name="Lambert C.C."/>
            <person name="Baybayan P."/>
            <person name="Galvin B.D."/>
            <person name="Durbin R."/>
            <person name="Korlach J."/>
            <person name="Lawniczak M.K.N."/>
        </authorList>
    </citation>
    <scope>NUCLEOTIDE SEQUENCE [LARGE SCALE GENOMIC DNA]</scope>
    <source>
        <strain>Mali-NIH</strain>
    </source>
</reference>
<keyword evidence="7" id="KW-1185">Reference proteome</keyword>
<feature type="domain" description="Nucleoporin Nup133/Nup155-like N-terminal" evidence="5">
    <location>
        <begin position="67"/>
        <end position="126"/>
    </location>
</feature>
<dbReference type="VEuPathDB" id="VectorBase:ACMO_005074"/>
<reference evidence="6" key="2">
    <citation type="submission" date="2020-05" db="UniProtKB">
        <authorList>
            <consortium name="EnsemblMetazoa"/>
        </authorList>
    </citation>
    <scope>IDENTIFICATION</scope>
    <source>
        <strain evidence="6">Ngousso</strain>
    </source>
</reference>
<proteinExistence type="predicted"/>
<feature type="compositionally biased region" description="Polar residues" evidence="4">
    <location>
        <begin position="13"/>
        <end position="23"/>
    </location>
</feature>
<dbReference type="Pfam" id="PF08801">
    <property type="entry name" value="Nucleoporin_N"/>
    <property type="match status" value="1"/>
</dbReference>
<keyword evidence="2" id="KW-0813">Transport</keyword>
<dbReference type="VEuPathDB" id="VectorBase:ACON2_038469"/>